<evidence type="ECO:0000313" key="8">
    <source>
        <dbReference type="EMBL" id="MBK1962801.1"/>
    </source>
</evidence>
<keyword evidence="9" id="KW-1185">Reference proteome</keyword>
<keyword evidence="5" id="KW-0572">Peptidoglycan-anchor</keyword>
<dbReference type="NCBIfam" id="TIGR01167">
    <property type="entry name" value="LPXTG_anchor"/>
    <property type="match status" value="1"/>
</dbReference>
<dbReference type="Pfam" id="PF00746">
    <property type="entry name" value="Gram_pos_anchor"/>
    <property type="match status" value="1"/>
</dbReference>
<name>A0ABS1G886_LISIV</name>
<evidence type="ECO:0000256" key="5">
    <source>
        <dbReference type="ARBA" id="ARBA00023088"/>
    </source>
</evidence>
<reference evidence="8 9" key="1">
    <citation type="submission" date="2021-01" db="EMBL/GenBank/DDBJ databases">
        <title>Listeria ivanovii strains from Norway.</title>
        <authorList>
            <person name="Fagerlund A."/>
        </authorList>
    </citation>
    <scope>NUCLEOTIDE SEQUENCE [LARGE SCALE GENOMIC DNA]</scope>
    <source>
        <strain evidence="8 9">MF6989</strain>
    </source>
</reference>
<gene>
    <name evidence="8" type="ORF">JI642_11910</name>
</gene>
<keyword evidence="3" id="KW-0964">Secreted</keyword>
<accession>A0ABS1G886</accession>
<keyword evidence="6" id="KW-1133">Transmembrane helix</keyword>
<evidence type="ECO:0000313" key="9">
    <source>
        <dbReference type="Proteomes" id="UP000633035"/>
    </source>
</evidence>
<evidence type="ECO:0000256" key="1">
    <source>
        <dbReference type="ARBA" id="ARBA00004168"/>
    </source>
</evidence>
<evidence type="ECO:0000256" key="2">
    <source>
        <dbReference type="ARBA" id="ARBA00022512"/>
    </source>
</evidence>
<feature type="transmembrane region" description="Helical" evidence="6">
    <location>
        <begin position="15"/>
        <end position="33"/>
    </location>
</feature>
<dbReference type="Proteomes" id="UP000633035">
    <property type="component" value="Unassembled WGS sequence"/>
</dbReference>
<keyword evidence="4" id="KW-0732">Signal</keyword>
<evidence type="ECO:0000256" key="6">
    <source>
        <dbReference type="SAM" id="Phobius"/>
    </source>
</evidence>
<comment type="subcellular location">
    <subcellularLocation>
        <location evidence="1">Secreted</location>
        <location evidence="1">Cell wall</location>
        <topology evidence="1">Peptidoglycan-anchor</topology>
    </subcellularLocation>
</comment>
<sequence length="41" mass="4816">ATKPLPKTGNQTDPWLVWTGLGLLSFSLLLWLFNRRRRSFK</sequence>
<evidence type="ECO:0000256" key="3">
    <source>
        <dbReference type="ARBA" id="ARBA00022525"/>
    </source>
</evidence>
<comment type="caution">
    <text evidence="8">The sequence shown here is derived from an EMBL/GenBank/DDBJ whole genome shotgun (WGS) entry which is preliminary data.</text>
</comment>
<feature type="domain" description="Gram-positive cocci surface proteins LPxTG" evidence="7">
    <location>
        <begin position="5"/>
        <end position="38"/>
    </location>
</feature>
<evidence type="ECO:0000256" key="4">
    <source>
        <dbReference type="ARBA" id="ARBA00022729"/>
    </source>
</evidence>
<organism evidence="8 9">
    <name type="scientific">Listeria ivanovii subsp. londoniensis</name>
    <dbReference type="NCBI Taxonomy" id="202752"/>
    <lineage>
        <taxon>Bacteria</taxon>
        <taxon>Bacillati</taxon>
        <taxon>Bacillota</taxon>
        <taxon>Bacilli</taxon>
        <taxon>Bacillales</taxon>
        <taxon>Listeriaceae</taxon>
        <taxon>Listeria</taxon>
    </lineage>
</organism>
<dbReference type="InterPro" id="IPR019931">
    <property type="entry name" value="LPXTG_anchor"/>
</dbReference>
<keyword evidence="6" id="KW-0472">Membrane</keyword>
<feature type="non-terminal residue" evidence="8">
    <location>
        <position position="1"/>
    </location>
</feature>
<keyword evidence="6" id="KW-0812">Transmembrane</keyword>
<dbReference type="RefSeq" id="WP_200289157.1">
    <property type="nucleotide sequence ID" value="NZ_JAENOF010000016.1"/>
</dbReference>
<evidence type="ECO:0000259" key="7">
    <source>
        <dbReference type="Pfam" id="PF00746"/>
    </source>
</evidence>
<keyword evidence="2" id="KW-0134">Cell wall</keyword>
<proteinExistence type="predicted"/>
<dbReference type="EMBL" id="JAENOF010000016">
    <property type="protein sequence ID" value="MBK1962801.1"/>
    <property type="molecule type" value="Genomic_DNA"/>
</dbReference>
<protein>
    <submittedName>
        <fullName evidence="8">LPXTG cell wall anchor domain-containing protein</fullName>
    </submittedName>
</protein>